<evidence type="ECO:0000313" key="2">
    <source>
        <dbReference type="Proteomes" id="UP000770661"/>
    </source>
</evidence>
<name>A0A8J4YDT8_CHIOP</name>
<dbReference type="AlphaFoldDB" id="A0A8J4YDT8"/>
<dbReference type="Proteomes" id="UP000770661">
    <property type="component" value="Unassembled WGS sequence"/>
</dbReference>
<evidence type="ECO:0000313" key="1">
    <source>
        <dbReference type="EMBL" id="KAG0726235.1"/>
    </source>
</evidence>
<dbReference type="EMBL" id="JACEEZ010004718">
    <property type="protein sequence ID" value="KAG0726235.1"/>
    <property type="molecule type" value="Genomic_DNA"/>
</dbReference>
<accession>A0A8J4YDT8</accession>
<organism evidence="1 2">
    <name type="scientific">Chionoecetes opilio</name>
    <name type="common">Atlantic snow crab</name>
    <name type="synonym">Cancer opilio</name>
    <dbReference type="NCBI Taxonomy" id="41210"/>
    <lineage>
        <taxon>Eukaryota</taxon>
        <taxon>Metazoa</taxon>
        <taxon>Ecdysozoa</taxon>
        <taxon>Arthropoda</taxon>
        <taxon>Crustacea</taxon>
        <taxon>Multicrustacea</taxon>
        <taxon>Malacostraca</taxon>
        <taxon>Eumalacostraca</taxon>
        <taxon>Eucarida</taxon>
        <taxon>Decapoda</taxon>
        <taxon>Pleocyemata</taxon>
        <taxon>Brachyura</taxon>
        <taxon>Eubrachyura</taxon>
        <taxon>Majoidea</taxon>
        <taxon>Majidae</taxon>
        <taxon>Chionoecetes</taxon>
    </lineage>
</organism>
<comment type="caution">
    <text evidence="1">The sequence shown here is derived from an EMBL/GenBank/DDBJ whole genome shotgun (WGS) entry which is preliminary data.</text>
</comment>
<keyword evidence="2" id="KW-1185">Reference proteome</keyword>
<dbReference type="OrthoDB" id="6377273at2759"/>
<gene>
    <name evidence="1" type="ORF">GWK47_037028</name>
</gene>
<proteinExistence type="predicted"/>
<sequence>MFPGLLLPGACSQHGGRLFSDPASTQWQLPPWQLLWLSLFNGDCCTTSRQLQTLPPPQNGEAGVATVGHIDNRFFRLKSYVGDTDVRIKHTVTDLHIQATSNGVSLNSADPLAAEGMRFYAYNCTTT</sequence>
<protein>
    <submittedName>
        <fullName evidence="1">Uncharacterized protein</fullName>
    </submittedName>
</protein>
<reference evidence="1" key="1">
    <citation type="submission" date="2020-07" db="EMBL/GenBank/DDBJ databases">
        <title>The High-quality genome of the commercially important snow crab, Chionoecetes opilio.</title>
        <authorList>
            <person name="Jeong J.-H."/>
            <person name="Ryu S."/>
        </authorList>
    </citation>
    <scope>NUCLEOTIDE SEQUENCE</scope>
    <source>
        <strain evidence="1">MADBK_172401_WGS</strain>
        <tissue evidence="1">Digestive gland</tissue>
    </source>
</reference>